<feature type="domain" description="Methyltransferase" evidence="2">
    <location>
        <begin position="50"/>
        <end position="143"/>
    </location>
</feature>
<dbReference type="PANTHER" id="PTHR43861">
    <property type="entry name" value="TRANS-ACONITATE 2-METHYLTRANSFERASE-RELATED"/>
    <property type="match status" value="1"/>
</dbReference>
<evidence type="ECO:0000256" key="1">
    <source>
        <dbReference type="ARBA" id="ARBA00022679"/>
    </source>
</evidence>
<dbReference type="GO" id="GO:0008168">
    <property type="term" value="F:methyltransferase activity"/>
    <property type="evidence" value="ECO:0007669"/>
    <property type="project" value="UniProtKB-KW"/>
</dbReference>
<evidence type="ECO:0000313" key="3">
    <source>
        <dbReference type="EMBL" id="MBC5782176.1"/>
    </source>
</evidence>
<gene>
    <name evidence="3" type="ORF">H8N03_04410</name>
</gene>
<dbReference type="GO" id="GO:0032259">
    <property type="term" value="P:methylation"/>
    <property type="evidence" value="ECO:0007669"/>
    <property type="project" value="UniProtKB-KW"/>
</dbReference>
<keyword evidence="3" id="KW-0489">Methyltransferase</keyword>
<dbReference type="Pfam" id="PF13649">
    <property type="entry name" value="Methyltransf_25"/>
    <property type="match status" value="1"/>
</dbReference>
<dbReference type="AlphaFoldDB" id="A0A923MP02"/>
<keyword evidence="4" id="KW-1185">Reference proteome</keyword>
<keyword evidence="1" id="KW-0808">Transferase</keyword>
<dbReference type="Proteomes" id="UP000608513">
    <property type="component" value="Unassembled WGS sequence"/>
</dbReference>
<name>A0A923MP02_9BURK</name>
<dbReference type="RefSeq" id="WP_187074889.1">
    <property type="nucleotide sequence ID" value="NZ_JACORT010000001.1"/>
</dbReference>
<dbReference type="SUPFAM" id="SSF53335">
    <property type="entry name" value="S-adenosyl-L-methionine-dependent methyltransferases"/>
    <property type="match status" value="1"/>
</dbReference>
<dbReference type="EMBL" id="JACORT010000001">
    <property type="protein sequence ID" value="MBC5782176.1"/>
    <property type="molecule type" value="Genomic_DNA"/>
</dbReference>
<reference evidence="3" key="1">
    <citation type="submission" date="2020-08" db="EMBL/GenBank/DDBJ databases">
        <title>Ramlibacter sp. USB13 16S ribosomal RNA gene genome sequencing and assembly.</title>
        <authorList>
            <person name="Kang M."/>
        </authorList>
    </citation>
    <scope>NUCLEOTIDE SEQUENCE</scope>
    <source>
        <strain evidence="3">USB13</strain>
    </source>
</reference>
<dbReference type="PANTHER" id="PTHR43861:SF3">
    <property type="entry name" value="PUTATIVE (AFU_ORTHOLOGUE AFUA_2G14390)-RELATED"/>
    <property type="match status" value="1"/>
</dbReference>
<sequence>MSDPHATAPVFEDPAGTWNRRFSAPGYLFGTEPNPWLHEHATLWEAGQRVLCVADGEGRNSVFLAQQGLTVDAFDISEVGVRKARDFARITGVKVNFAVADIAQLQWPKGLYDGVVAIFIQFADPVLRARIFEGMVRSLKPGGLLVLQGYTPKQLDYRTGGPPFAAHMYTEPLLREAFTGMEIVDLREYETELAEGTGHRGHSAVIGLVARKPA</sequence>
<dbReference type="Gene3D" id="3.40.50.150">
    <property type="entry name" value="Vaccinia Virus protein VP39"/>
    <property type="match status" value="1"/>
</dbReference>
<protein>
    <submittedName>
        <fullName evidence="3">Class I SAM-dependent methyltransferase</fullName>
    </submittedName>
</protein>
<dbReference type="CDD" id="cd02440">
    <property type="entry name" value="AdoMet_MTases"/>
    <property type="match status" value="1"/>
</dbReference>
<evidence type="ECO:0000313" key="4">
    <source>
        <dbReference type="Proteomes" id="UP000608513"/>
    </source>
</evidence>
<dbReference type="InterPro" id="IPR041698">
    <property type="entry name" value="Methyltransf_25"/>
</dbReference>
<accession>A0A923MP02</accession>
<comment type="caution">
    <text evidence="3">The sequence shown here is derived from an EMBL/GenBank/DDBJ whole genome shotgun (WGS) entry which is preliminary data.</text>
</comment>
<proteinExistence type="predicted"/>
<evidence type="ECO:0000259" key="2">
    <source>
        <dbReference type="Pfam" id="PF13649"/>
    </source>
</evidence>
<dbReference type="InterPro" id="IPR029063">
    <property type="entry name" value="SAM-dependent_MTases_sf"/>
</dbReference>
<organism evidence="3 4">
    <name type="scientific">Ramlibacter cellulosilyticus</name>
    <dbReference type="NCBI Taxonomy" id="2764187"/>
    <lineage>
        <taxon>Bacteria</taxon>
        <taxon>Pseudomonadati</taxon>
        <taxon>Pseudomonadota</taxon>
        <taxon>Betaproteobacteria</taxon>
        <taxon>Burkholderiales</taxon>
        <taxon>Comamonadaceae</taxon>
        <taxon>Ramlibacter</taxon>
    </lineage>
</organism>